<proteinExistence type="predicted"/>
<comment type="caution">
    <text evidence="1">The sequence shown here is derived from an EMBL/GenBank/DDBJ whole genome shotgun (WGS) entry which is preliminary data.</text>
</comment>
<dbReference type="EMBL" id="JAAOXG010000061">
    <property type="protein sequence ID" value="NNJ32667.1"/>
    <property type="molecule type" value="Genomic_DNA"/>
</dbReference>
<keyword evidence="2" id="KW-1185">Reference proteome</keyword>
<evidence type="ECO:0000313" key="2">
    <source>
        <dbReference type="Proteomes" id="UP000539052"/>
    </source>
</evidence>
<name>A0ABX1VW76_9FIRM</name>
<sequence>MCSFNTNNLICQVCGKPITYPKFRIEWGYKKLTSPKPQPFDFIQMCHEDCSWGIQSSSNNPTTFGDMIFDQVSYDASTCRERLDQLLKDNPPLQDSILAIKENLFK</sequence>
<organism evidence="1 2">
    <name type="scientific">Lacrimispora defluvii</name>
    <dbReference type="NCBI Taxonomy" id="2719233"/>
    <lineage>
        <taxon>Bacteria</taxon>
        <taxon>Bacillati</taxon>
        <taxon>Bacillota</taxon>
        <taxon>Clostridia</taxon>
        <taxon>Lachnospirales</taxon>
        <taxon>Lachnospiraceae</taxon>
        <taxon>Lacrimispora</taxon>
    </lineage>
</organism>
<protein>
    <submittedName>
        <fullName evidence="1">Uncharacterized protein</fullName>
    </submittedName>
</protein>
<reference evidence="1 2" key="1">
    <citation type="submission" date="2020-03" db="EMBL/GenBank/DDBJ databases">
        <title>Genome Sequence of industrial isolate, B5A.</title>
        <authorList>
            <person name="Sharma S."/>
            <person name="Patil P.B."/>
            <person name="Korpole S."/>
        </authorList>
    </citation>
    <scope>NUCLEOTIDE SEQUENCE [LARGE SCALE GENOMIC DNA]</scope>
    <source>
        <strain evidence="1 2">PI-S10-B5A</strain>
    </source>
</reference>
<dbReference type="Proteomes" id="UP000539052">
    <property type="component" value="Unassembled WGS sequence"/>
</dbReference>
<gene>
    <name evidence="1" type="ORF">G9470_23165</name>
</gene>
<evidence type="ECO:0000313" key="1">
    <source>
        <dbReference type="EMBL" id="NNJ32667.1"/>
    </source>
</evidence>
<accession>A0ABX1VW76</accession>
<dbReference type="RefSeq" id="WP_170823723.1">
    <property type="nucleotide sequence ID" value="NZ_JAAOXG010000061.1"/>
</dbReference>